<dbReference type="Proteomes" id="UP000245629">
    <property type="component" value="Chromosome 3"/>
</dbReference>
<evidence type="ECO:0000256" key="1">
    <source>
        <dbReference type="ARBA" id="ARBA00000085"/>
    </source>
</evidence>
<dbReference type="CDD" id="cd00082">
    <property type="entry name" value="HisKA"/>
    <property type="match status" value="1"/>
</dbReference>
<dbReference type="InterPro" id="IPR011006">
    <property type="entry name" value="CheY-like_superfamily"/>
</dbReference>
<dbReference type="InterPro" id="IPR003594">
    <property type="entry name" value="HATPase_dom"/>
</dbReference>
<dbReference type="InterPro" id="IPR036097">
    <property type="entry name" value="HisK_dim/P_sf"/>
</dbReference>
<gene>
    <name evidence="8" type="ORF">DEW08_20820</name>
</gene>
<keyword evidence="5" id="KW-0175">Coiled coil</keyword>
<evidence type="ECO:0000259" key="6">
    <source>
        <dbReference type="PROSITE" id="PS50109"/>
    </source>
</evidence>
<dbReference type="SUPFAM" id="SSF47384">
    <property type="entry name" value="Homodimeric domain of signal transducing histidine kinase"/>
    <property type="match status" value="1"/>
</dbReference>
<dbReference type="GO" id="GO:0000155">
    <property type="term" value="F:phosphorelay sensor kinase activity"/>
    <property type="evidence" value="ECO:0007669"/>
    <property type="project" value="InterPro"/>
</dbReference>
<accession>A0A2S2CVJ9</accession>
<protein>
    <recommendedName>
        <fullName evidence="2">histidine kinase</fullName>
        <ecNumber evidence="2">2.7.13.3</ecNumber>
    </recommendedName>
</protein>
<dbReference type="RefSeq" id="WP_109330856.1">
    <property type="nucleotide sequence ID" value="NZ_CP029354.1"/>
</dbReference>
<dbReference type="InterPro" id="IPR001789">
    <property type="entry name" value="Sig_transdc_resp-reg_receiver"/>
</dbReference>
<evidence type="ECO:0000256" key="2">
    <source>
        <dbReference type="ARBA" id="ARBA00012438"/>
    </source>
</evidence>
<dbReference type="PANTHER" id="PTHR43547:SF2">
    <property type="entry name" value="HYBRID SIGNAL TRANSDUCTION HISTIDINE KINASE C"/>
    <property type="match status" value="1"/>
</dbReference>
<dbReference type="InterPro" id="IPR005467">
    <property type="entry name" value="His_kinase_dom"/>
</dbReference>
<dbReference type="PRINTS" id="PR00344">
    <property type="entry name" value="BCTRLSENSOR"/>
</dbReference>
<evidence type="ECO:0000256" key="3">
    <source>
        <dbReference type="ARBA" id="ARBA00022553"/>
    </source>
</evidence>
<dbReference type="InterPro" id="IPR036890">
    <property type="entry name" value="HATPase_C_sf"/>
</dbReference>
<dbReference type="SUPFAM" id="SSF52172">
    <property type="entry name" value="CheY-like"/>
    <property type="match status" value="1"/>
</dbReference>
<dbReference type="EMBL" id="CP029354">
    <property type="protein sequence ID" value="AWK88506.1"/>
    <property type="molecule type" value="Genomic_DNA"/>
</dbReference>
<proteinExistence type="predicted"/>
<name>A0A2S2CVJ9_9PROT</name>
<feature type="coiled-coil region" evidence="5">
    <location>
        <begin position="119"/>
        <end position="160"/>
    </location>
</feature>
<keyword evidence="8" id="KW-0808">Transferase</keyword>
<sequence length="406" mass="42771">MNGARILIVDDDTANIRALTSLLGDSHEIRFATSGARALELAAADPPDLVLLDVVMPDLDGYAVCRRLKADPATADIPVIFITSLAGPEEEALGLEIGAVDYITKPFSPAIVRARVATHLSLRRANRRLRDENEHLESLVEERTRRLAQAQREKMTALRQIVIGVAHEINTPIGVALGSASHLADRVAELSQRLADGRLSRSDLDRFLESAADLAGLLSGSIVRAGRIVRYFKGVAADPGGVRQPVPLRPLLELAAVNQRPLWQPRGHRVAVSCPAGLAMESYPDILSSIIEQLLRNAVEHGYGEGEAGLITLEAAAAGEGTVRLTVADDGCGLPDGVAGRALEPFFTTRRATGSVGLGLTIIYNLVTDRLGGTLAITGAGGADGGASGGGTAVTIRLPARTPAEL</sequence>
<feature type="modified residue" description="4-aspartylphosphate" evidence="4">
    <location>
        <position position="53"/>
    </location>
</feature>
<dbReference type="Pfam" id="PF00072">
    <property type="entry name" value="Response_reg"/>
    <property type="match status" value="1"/>
</dbReference>
<keyword evidence="3 4" id="KW-0597">Phosphoprotein</keyword>
<evidence type="ECO:0000256" key="5">
    <source>
        <dbReference type="SAM" id="Coils"/>
    </source>
</evidence>
<evidence type="ECO:0000259" key="7">
    <source>
        <dbReference type="PROSITE" id="PS50110"/>
    </source>
</evidence>
<dbReference type="KEGG" id="azz:DEW08_20820"/>
<dbReference type="InterPro" id="IPR003661">
    <property type="entry name" value="HisK_dim/P_dom"/>
</dbReference>
<dbReference type="SUPFAM" id="SSF55874">
    <property type="entry name" value="ATPase domain of HSP90 chaperone/DNA topoisomerase II/histidine kinase"/>
    <property type="match status" value="1"/>
</dbReference>
<dbReference type="SMART" id="SM00448">
    <property type="entry name" value="REC"/>
    <property type="match status" value="1"/>
</dbReference>
<dbReference type="CDD" id="cd19920">
    <property type="entry name" value="REC_PA4781-like"/>
    <property type="match status" value="1"/>
</dbReference>
<feature type="domain" description="Response regulatory" evidence="7">
    <location>
        <begin position="5"/>
        <end position="120"/>
    </location>
</feature>
<dbReference type="Gene3D" id="3.30.565.10">
    <property type="entry name" value="Histidine kinase-like ATPase, C-terminal domain"/>
    <property type="match status" value="1"/>
</dbReference>
<dbReference type="PROSITE" id="PS50110">
    <property type="entry name" value="RESPONSE_REGULATORY"/>
    <property type="match status" value="1"/>
</dbReference>
<feature type="domain" description="Histidine kinase" evidence="6">
    <location>
        <begin position="164"/>
        <end position="402"/>
    </location>
</feature>
<dbReference type="InterPro" id="IPR004358">
    <property type="entry name" value="Sig_transdc_His_kin-like_C"/>
</dbReference>
<dbReference type="Gene3D" id="1.10.287.130">
    <property type="match status" value="1"/>
</dbReference>
<dbReference type="OrthoDB" id="7325042at2"/>
<keyword evidence="9" id="KW-1185">Reference proteome</keyword>
<comment type="catalytic activity">
    <reaction evidence="1">
        <text>ATP + protein L-histidine = ADP + protein N-phospho-L-histidine.</text>
        <dbReference type="EC" id="2.7.13.3"/>
    </reaction>
</comment>
<dbReference type="PROSITE" id="PS50109">
    <property type="entry name" value="HIS_KIN"/>
    <property type="match status" value="1"/>
</dbReference>
<dbReference type="Pfam" id="PF02518">
    <property type="entry name" value="HATPase_c"/>
    <property type="match status" value="1"/>
</dbReference>
<organism evidence="8 9">
    <name type="scientific">Azospirillum thermophilum</name>
    <dbReference type="NCBI Taxonomy" id="2202148"/>
    <lineage>
        <taxon>Bacteria</taxon>
        <taxon>Pseudomonadati</taxon>
        <taxon>Pseudomonadota</taxon>
        <taxon>Alphaproteobacteria</taxon>
        <taxon>Rhodospirillales</taxon>
        <taxon>Azospirillaceae</taxon>
        <taxon>Azospirillum</taxon>
    </lineage>
</organism>
<dbReference type="AlphaFoldDB" id="A0A2S2CVJ9"/>
<dbReference type="PANTHER" id="PTHR43547">
    <property type="entry name" value="TWO-COMPONENT HISTIDINE KINASE"/>
    <property type="match status" value="1"/>
</dbReference>
<dbReference type="EC" id="2.7.13.3" evidence="2"/>
<dbReference type="SMART" id="SM00387">
    <property type="entry name" value="HATPase_c"/>
    <property type="match status" value="1"/>
</dbReference>
<evidence type="ECO:0000313" key="9">
    <source>
        <dbReference type="Proteomes" id="UP000245629"/>
    </source>
</evidence>
<reference evidence="9" key="1">
    <citation type="submission" date="2018-05" db="EMBL/GenBank/DDBJ databases">
        <title>Azospirillum thermophila sp. nov., a novel isolated from hot spring.</title>
        <authorList>
            <person name="Zhao Z."/>
        </authorList>
    </citation>
    <scope>NUCLEOTIDE SEQUENCE [LARGE SCALE GENOMIC DNA]</scope>
    <source>
        <strain evidence="9">CFH 70021</strain>
    </source>
</reference>
<dbReference type="Gene3D" id="3.40.50.2300">
    <property type="match status" value="1"/>
</dbReference>
<evidence type="ECO:0000313" key="8">
    <source>
        <dbReference type="EMBL" id="AWK88506.1"/>
    </source>
</evidence>
<keyword evidence="8" id="KW-0418">Kinase</keyword>
<evidence type="ECO:0000256" key="4">
    <source>
        <dbReference type="PROSITE-ProRule" id="PRU00169"/>
    </source>
</evidence>